<evidence type="ECO:0000313" key="1">
    <source>
        <dbReference type="EMBL" id="PZG56322.1"/>
    </source>
</evidence>
<accession>A0A2W2H741</accession>
<comment type="caution">
    <text evidence="1">The sequence shown here is derived from an EMBL/GenBank/DDBJ whole genome shotgun (WGS) entry which is preliminary data.</text>
</comment>
<name>A0A2W2H741_9ACTN</name>
<reference evidence="1 2" key="1">
    <citation type="submission" date="2018-01" db="EMBL/GenBank/DDBJ databases">
        <title>Draft genome sequence of Sphaerisporangium sp. 7K107.</title>
        <authorList>
            <person name="Sahin N."/>
            <person name="Saygin H."/>
            <person name="Ay H."/>
        </authorList>
    </citation>
    <scope>NUCLEOTIDE SEQUENCE [LARGE SCALE GENOMIC DNA]</scope>
    <source>
        <strain evidence="1 2">7K107</strain>
    </source>
</reference>
<sequence length="138" mass="15546">MMILPCAQPCTLDLHLRQVIESVTRAHAAAAAELTYRIDEGHRLSSTCLYNTAYGRDLRTWWGTVVKQIDENEITADHALRRVRAWVRQYLTTEPASSAPGTLFDHAIAHVSRAAAREFLTISEELLTLHAFSQEEAQ</sequence>
<dbReference type="AlphaFoldDB" id="A0A2W2H741"/>
<proteinExistence type="predicted"/>
<gene>
    <name evidence="1" type="ORF">C1I98_01435</name>
</gene>
<organism evidence="1 2">
    <name type="scientific">Spongiactinospora gelatinilytica</name>
    <dbReference type="NCBI Taxonomy" id="2666298"/>
    <lineage>
        <taxon>Bacteria</taxon>
        <taxon>Bacillati</taxon>
        <taxon>Actinomycetota</taxon>
        <taxon>Actinomycetes</taxon>
        <taxon>Streptosporangiales</taxon>
        <taxon>Streptosporangiaceae</taxon>
        <taxon>Spongiactinospora</taxon>
    </lineage>
</organism>
<dbReference type="EMBL" id="POUA01000006">
    <property type="protein sequence ID" value="PZG56322.1"/>
    <property type="molecule type" value="Genomic_DNA"/>
</dbReference>
<keyword evidence="2" id="KW-1185">Reference proteome</keyword>
<protein>
    <submittedName>
        <fullName evidence="1">Uncharacterized protein</fullName>
    </submittedName>
</protein>
<evidence type="ECO:0000313" key="2">
    <source>
        <dbReference type="Proteomes" id="UP000248544"/>
    </source>
</evidence>
<dbReference type="Proteomes" id="UP000248544">
    <property type="component" value="Unassembled WGS sequence"/>
</dbReference>
<dbReference type="RefSeq" id="WP_111165224.1">
    <property type="nucleotide sequence ID" value="NZ_POUA01000006.1"/>
</dbReference>